<protein>
    <recommendedName>
        <fullName evidence="2">DUF6589 domain-containing protein</fullName>
    </recommendedName>
</protein>
<dbReference type="AlphaFoldDB" id="A0AAD5UR52"/>
<keyword evidence="4" id="KW-1185">Reference proteome</keyword>
<evidence type="ECO:0000256" key="1">
    <source>
        <dbReference type="SAM" id="MobiDB-lite"/>
    </source>
</evidence>
<proteinExistence type="predicted"/>
<organism evidence="3 4">
    <name type="scientific">Meripilus lineatus</name>
    <dbReference type="NCBI Taxonomy" id="2056292"/>
    <lineage>
        <taxon>Eukaryota</taxon>
        <taxon>Fungi</taxon>
        <taxon>Dikarya</taxon>
        <taxon>Basidiomycota</taxon>
        <taxon>Agaricomycotina</taxon>
        <taxon>Agaricomycetes</taxon>
        <taxon>Polyporales</taxon>
        <taxon>Meripilaceae</taxon>
        <taxon>Meripilus</taxon>
    </lineage>
</organism>
<feature type="region of interest" description="Disordered" evidence="1">
    <location>
        <begin position="145"/>
        <end position="169"/>
    </location>
</feature>
<dbReference type="Pfam" id="PF20231">
    <property type="entry name" value="DUF6589"/>
    <property type="match status" value="1"/>
</dbReference>
<evidence type="ECO:0000313" key="3">
    <source>
        <dbReference type="EMBL" id="KAJ3475463.1"/>
    </source>
</evidence>
<name>A0AAD5UR52_9APHY</name>
<accession>A0AAD5UR52</accession>
<sequence>MAFWYTPTIQEILTHLETHRISLGQVLLCVLDEQISPRFPFLSHDLEYHTSQLLSSLKFNSRTSALVTSWANLLVKNTSSSDVLLLAQKDFGWHFSAANAQADQILQFQIEEMAMVMRQNTPNLWALVCGLLTKVERYVVREEEEPIDVRDEEEEDEDEDENEDEDEDSEYWVNGFSDEVLMQIEIEETHLEGSRIMSTQTNSKKSLNKKLRKALIVVVLAHMGTSISPSSIHHAIHSLSRESSYKVYELCQTQLAAFAYDNLDIKFNTLISTTDKPGAGMVNLTTGSLFRLDHGVTREDLCCSDLIWNRNPDNIHATDPRPFDSIEILDKINEIYRDWSSMSGLTRRGRFNSWCFTQTLLKHGPSTLRSLLPSLQDPEPIDMIPITKLHQVPVPAMDISPSSVAGNIKVLETFLTRGGLGDSLAAKVAESGIVDMSDMVTIVHGDLGCYEKVMTSLKRRSVEFTPLERLQFVIFVIGLFHTKMAAADAIWRILMSAKDSQEDDSSFLNLVKKLRPNQWGRIRSGPKFRDQHELINEAGVVLRLDVWRVELEKRGFQSIEEWARSSPSLGNVQEIADHLASQYVAGEGLDMWGLRQSPPNVRDEQCENVLLMHQYLMLYEELSYALNAGDIGRVETLISAWVGIFRATGKHKYSLRLLQFMHSLYFVYPEGLRRAIRYNILVNPTGRPHQFRGADWVIELLNLYIKVRE</sequence>
<dbReference type="Proteomes" id="UP001212997">
    <property type="component" value="Unassembled WGS sequence"/>
</dbReference>
<evidence type="ECO:0000313" key="4">
    <source>
        <dbReference type="Proteomes" id="UP001212997"/>
    </source>
</evidence>
<dbReference type="InterPro" id="IPR046496">
    <property type="entry name" value="DUF6589"/>
</dbReference>
<feature type="domain" description="DUF6589" evidence="2">
    <location>
        <begin position="348"/>
        <end position="707"/>
    </location>
</feature>
<reference evidence="3" key="1">
    <citation type="submission" date="2022-07" db="EMBL/GenBank/DDBJ databases">
        <title>Genome Sequence of Physisporinus lineatus.</title>
        <authorList>
            <person name="Buettner E."/>
        </authorList>
    </citation>
    <scope>NUCLEOTIDE SEQUENCE</scope>
    <source>
        <strain evidence="3">VT162</strain>
    </source>
</reference>
<gene>
    <name evidence="3" type="ORF">NLI96_g11818</name>
</gene>
<dbReference type="EMBL" id="JANAWD010000853">
    <property type="protein sequence ID" value="KAJ3475463.1"/>
    <property type="molecule type" value="Genomic_DNA"/>
</dbReference>
<comment type="caution">
    <text evidence="3">The sequence shown here is derived from an EMBL/GenBank/DDBJ whole genome shotgun (WGS) entry which is preliminary data.</text>
</comment>
<evidence type="ECO:0000259" key="2">
    <source>
        <dbReference type="Pfam" id="PF20231"/>
    </source>
</evidence>